<evidence type="ECO:0000313" key="2">
    <source>
        <dbReference type="Proteomes" id="UP000724686"/>
    </source>
</evidence>
<proteinExistence type="predicted"/>
<keyword evidence="2" id="KW-1185">Reference proteome</keyword>
<reference evidence="1 2" key="1">
    <citation type="submission" date="2021-02" db="EMBL/GenBank/DDBJ databases">
        <title>Leptospira ainlahdjerensis sp. nov., Leptospira ainazelensis sp. nov., Leptospira abararensis sp. nov. and Leptospira chreensis sp. nov., four new species isolated from water sources in Algeria.</title>
        <authorList>
            <person name="Amara Korba A."/>
            <person name="Kainiu M."/>
            <person name="Vincent A.T."/>
            <person name="Mariet J.-F."/>
            <person name="Veyrier F.J."/>
            <person name="Goarant C."/>
            <person name="Picardeau M."/>
        </authorList>
    </citation>
    <scope>NUCLEOTIDE SEQUENCE [LARGE SCALE GENOMIC DNA]</scope>
    <source>
        <strain evidence="1 2">201903070</strain>
    </source>
</reference>
<gene>
    <name evidence="1" type="ORF">JWG45_19480</name>
</gene>
<dbReference type="Proteomes" id="UP000724686">
    <property type="component" value="Unassembled WGS sequence"/>
</dbReference>
<accession>A0ABS2UG35</accession>
<organism evidence="1 2">
    <name type="scientific">Leptospira ainlahdjerensis</name>
    <dbReference type="NCBI Taxonomy" id="2810033"/>
    <lineage>
        <taxon>Bacteria</taxon>
        <taxon>Pseudomonadati</taxon>
        <taxon>Spirochaetota</taxon>
        <taxon>Spirochaetia</taxon>
        <taxon>Leptospirales</taxon>
        <taxon>Leptospiraceae</taxon>
        <taxon>Leptospira</taxon>
    </lineage>
</organism>
<protein>
    <recommendedName>
        <fullName evidence="3">Lipoprotein</fullName>
    </recommendedName>
</protein>
<dbReference type="PROSITE" id="PS51257">
    <property type="entry name" value="PROKAR_LIPOPROTEIN"/>
    <property type="match status" value="1"/>
</dbReference>
<name>A0ABS2UG35_9LEPT</name>
<sequence>MKLAAIVALTVAFAACKPKDNDDNTTTALLFLLDQTTGNCAIVSRTNSTLYTASLTVIPKGGCNQATLAGTTLAANTLIAQANYDTAQTIATSLSCNASTSARLTTSKEAVATANSTAAAQTTFDTNAERTRYFPIADLRVEGIVALNTALSPLGFSQAEILALKVIGLDAYRNLIPLSLLGQAAAAAGDTACVTATTNKIRADYAGVRGVDANATTKATITTLPLINTCTYGSASPTNTTCATLSTQF</sequence>
<dbReference type="EMBL" id="JAFFPU010000075">
    <property type="protein sequence ID" value="MBM9579329.1"/>
    <property type="molecule type" value="Genomic_DNA"/>
</dbReference>
<dbReference type="RefSeq" id="WP_205281274.1">
    <property type="nucleotide sequence ID" value="NZ_JAFFPU010000075.1"/>
</dbReference>
<evidence type="ECO:0000313" key="1">
    <source>
        <dbReference type="EMBL" id="MBM9579329.1"/>
    </source>
</evidence>
<comment type="caution">
    <text evidence="1">The sequence shown here is derived from an EMBL/GenBank/DDBJ whole genome shotgun (WGS) entry which is preliminary data.</text>
</comment>
<evidence type="ECO:0008006" key="3">
    <source>
        <dbReference type="Google" id="ProtNLM"/>
    </source>
</evidence>